<dbReference type="InterPro" id="IPR007712">
    <property type="entry name" value="RelE/ParE_toxin"/>
</dbReference>
<proteinExistence type="predicted"/>
<dbReference type="Pfam" id="PF05016">
    <property type="entry name" value="ParE_toxin"/>
    <property type="match status" value="1"/>
</dbReference>
<accession>A0ABQ1E5V3</accession>
<dbReference type="RefSeq" id="WP_206868139.1">
    <property type="nucleotide sequence ID" value="NZ_BMBA01000001.1"/>
</dbReference>
<evidence type="ECO:0000313" key="2">
    <source>
        <dbReference type="EMBL" id="GFZ30140.1"/>
    </source>
</evidence>
<dbReference type="Gene3D" id="3.30.2310.20">
    <property type="entry name" value="RelE-like"/>
    <property type="match status" value="1"/>
</dbReference>
<evidence type="ECO:0008006" key="4">
    <source>
        <dbReference type="Google" id="ProtNLM"/>
    </source>
</evidence>
<evidence type="ECO:0000256" key="1">
    <source>
        <dbReference type="ARBA" id="ARBA00022649"/>
    </source>
</evidence>
<protein>
    <recommendedName>
        <fullName evidence="4">Type II toxin-antitoxin system RelE/ParE family toxin</fullName>
    </recommendedName>
</protein>
<organism evidence="2 3">
    <name type="scientific">Clostridium zeae</name>
    <dbReference type="NCBI Taxonomy" id="2759022"/>
    <lineage>
        <taxon>Bacteria</taxon>
        <taxon>Bacillati</taxon>
        <taxon>Bacillota</taxon>
        <taxon>Clostridia</taxon>
        <taxon>Eubacteriales</taxon>
        <taxon>Clostridiaceae</taxon>
        <taxon>Clostridium</taxon>
    </lineage>
</organism>
<keyword evidence="1" id="KW-1277">Toxin-antitoxin system</keyword>
<dbReference type="EMBL" id="BMBA01000001">
    <property type="protein sequence ID" value="GFZ30140.1"/>
    <property type="molecule type" value="Genomic_DNA"/>
</dbReference>
<name>A0ABQ1E5V3_9CLOT</name>
<sequence>MYKLAYSPKSLEDLQSVKDIISERHGQDTATLTIKKMINTIRRLEQFPYSGRELSRISEVQTSYLYLFTEKNYVFYRIDGDTVRIVRILNERQDFMQILFGISTVSNTDEYNSN</sequence>
<gene>
    <name evidence="2" type="ORF">CSC2_06660</name>
</gene>
<evidence type="ECO:0000313" key="3">
    <source>
        <dbReference type="Proteomes" id="UP000663802"/>
    </source>
</evidence>
<reference evidence="2 3" key="1">
    <citation type="journal article" date="2021" name="Int. J. Syst. Evol. Microbiol.">
        <title>Clostridium zeae sp. nov., isolated from corn silage.</title>
        <authorList>
            <person name="Kobayashi H."/>
            <person name="Tanizawa Y."/>
            <person name="Yagura M."/>
            <person name="Sakamoto M."/>
            <person name="Ohkuma M."/>
            <person name="Tohno M."/>
        </authorList>
    </citation>
    <scope>NUCLEOTIDE SEQUENCE [LARGE SCALE GENOMIC DNA]</scope>
    <source>
        <strain evidence="2 3">CSC2</strain>
    </source>
</reference>
<dbReference type="InterPro" id="IPR035093">
    <property type="entry name" value="RelE/ParE_toxin_dom_sf"/>
</dbReference>
<keyword evidence="3" id="KW-1185">Reference proteome</keyword>
<comment type="caution">
    <text evidence="2">The sequence shown here is derived from an EMBL/GenBank/DDBJ whole genome shotgun (WGS) entry which is preliminary data.</text>
</comment>
<dbReference type="Proteomes" id="UP000663802">
    <property type="component" value="Unassembled WGS sequence"/>
</dbReference>